<sequence>ENGDDELGMEVEAHTRDGGEEEELMMGGLAAWKESEEEEERALKEGVGRMSQSVKLLIASKIKETDAVGRYLKVGVSLDRARDIQYRAAEGEGDLERLVMPEDVDGMGGYPHLAKQLFLRGGAGELEKALSSHEISLNNLVLHVDAQQLLSRESMWLESSYLYIQVLIAWGLVDEVAFSSFAIQDESLNLGYRHGHPTSFEVVQRVPFPLFKKHFLPALASSSSSSSFGSESKRVKISLESGIDRARAQREHIILSPWRYNSPD</sequence>
<comment type="caution">
    <text evidence="2">The sequence shown here is derived from an EMBL/GenBank/DDBJ whole genome shotgun (WGS) entry which is preliminary data.</text>
</comment>
<reference evidence="2" key="1">
    <citation type="submission" date="2021-01" db="EMBL/GenBank/DDBJ databases">
        <title>Adiantum capillus-veneris genome.</title>
        <authorList>
            <person name="Fang Y."/>
            <person name="Liao Q."/>
        </authorList>
    </citation>
    <scope>NUCLEOTIDE SEQUENCE</scope>
    <source>
        <strain evidence="2">H3</strain>
        <tissue evidence="2">Leaf</tissue>
    </source>
</reference>
<evidence type="ECO:0000256" key="1">
    <source>
        <dbReference type="SAM" id="MobiDB-lite"/>
    </source>
</evidence>
<evidence type="ECO:0000313" key="3">
    <source>
        <dbReference type="Proteomes" id="UP000886520"/>
    </source>
</evidence>
<proteinExistence type="predicted"/>
<accession>A0A9D4UWZ0</accession>
<gene>
    <name evidence="2" type="ORF">GOP47_0010898</name>
</gene>
<dbReference type="Proteomes" id="UP000886520">
    <property type="component" value="Chromosome 10"/>
</dbReference>
<organism evidence="2 3">
    <name type="scientific">Adiantum capillus-veneris</name>
    <name type="common">Maidenhair fern</name>
    <dbReference type="NCBI Taxonomy" id="13818"/>
    <lineage>
        <taxon>Eukaryota</taxon>
        <taxon>Viridiplantae</taxon>
        <taxon>Streptophyta</taxon>
        <taxon>Embryophyta</taxon>
        <taxon>Tracheophyta</taxon>
        <taxon>Polypodiopsida</taxon>
        <taxon>Polypodiidae</taxon>
        <taxon>Polypodiales</taxon>
        <taxon>Pteridineae</taxon>
        <taxon>Pteridaceae</taxon>
        <taxon>Vittarioideae</taxon>
        <taxon>Adiantum</taxon>
    </lineage>
</organism>
<keyword evidence="3" id="KW-1185">Reference proteome</keyword>
<feature type="region of interest" description="Disordered" evidence="1">
    <location>
        <begin position="1"/>
        <end position="20"/>
    </location>
</feature>
<evidence type="ECO:0000313" key="2">
    <source>
        <dbReference type="EMBL" id="KAI5074937.1"/>
    </source>
</evidence>
<dbReference type="EMBL" id="JABFUD020000010">
    <property type="protein sequence ID" value="KAI5074937.1"/>
    <property type="molecule type" value="Genomic_DNA"/>
</dbReference>
<protein>
    <submittedName>
        <fullName evidence="2">Uncharacterized protein</fullName>
    </submittedName>
</protein>
<feature type="non-terminal residue" evidence="2">
    <location>
        <position position="1"/>
    </location>
</feature>
<name>A0A9D4UWZ0_ADICA</name>
<dbReference type="AlphaFoldDB" id="A0A9D4UWZ0"/>